<evidence type="ECO:0000313" key="7">
    <source>
        <dbReference type="EMBL" id="CUH61069.1"/>
    </source>
</evidence>
<feature type="transmembrane region" description="Helical" evidence="5">
    <location>
        <begin position="164"/>
        <end position="191"/>
    </location>
</feature>
<protein>
    <submittedName>
        <fullName evidence="7">Yip1 domain protein</fullName>
    </submittedName>
</protein>
<feature type="transmembrane region" description="Helical" evidence="5">
    <location>
        <begin position="106"/>
        <end position="130"/>
    </location>
</feature>
<reference evidence="7 8" key="1">
    <citation type="submission" date="2015-09" db="EMBL/GenBank/DDBJ databases">
        <authorList>
            <consortium name="Swine Surveillance"/>
        </authorList>
    </citation>
    <scope>NUCLEOTIDE SEQUENCE [LARGE SCALE GENOMIC DNA]</scope>
    <source>
        <strain evidence="7 8">CECT 5294</strain>
    </source>
</reference>
<keyword evidence="2 5" id="KW-0812">Transmembrane</keyword>
<dbReference type="Pfam" id="PF04893">
    <property type="entry name" value="Yip1"/>
    <property type="match status" value="1"/>
</dbReference>
<comment type="subcellular location">
    <subcellularLocation>
        <location evidence="1">Membrane</location>
        <topology evidence="1">Multi-pass membrane protein</topology>
    </subcellularLocation>
</comment>
<feature type="domain" description="Yip1" evidence="6">
    <location>
        <begin position="13"/>
        <end position="182"/>
    </location>
</feature>
<accession>A0A0P1F1I3</accession>
<dbReference type="STRING" id="266809.PM03_11015"/>
<evidence type="ECO:0000259" key="6">
    <source>
        <dbReference type="Pfam" id="PF04893"/>
    </source>
</evidence>
<dbReference type="Proteomes" id="UP000051298">
    <property type="component" value="Unassembled WGS sequence"/>
</dbReference>
<proteinExistence type="predicted"/>
<dbReference type="EMBL" id="CYRX01000031">
    <property type="protein sequence ID" value="CUH61069.1"/>
    <property type="molecule type" value="Genomic_DNA"/>
</dbReference>
<feature type="transmembrane region" description="Helical" evidence="5">
    <location>
        <begin position="34"/>
        <end position="56"/>
    </location>
</feature>
<dbReference type="GO" id="GO:0016020">
    <property type="term" value="C:membrane"/>
    <property type="evidence" value="ECO:0007669"/>
    <property type="project" value="UniProtKB-SubCell"/>
</dbReference>
<evidence type="ECO:0000256" key="2">
    <source>
        <dbReference type="ARBA" id="ARBA00022692"/>
    </source>
</evidence>
<evidence type="ECO:0000256" key="1">
    <source>
        <dbReference type="ARBA" id="ARBA00004141"/>
    </source>
</evidence>
<name>A0A0P1F1I3_9RHOB</name>
<evidence type="ECO:0000256" key="3">
    <source>
        <dbReference type="ARBA" id="ARBA00022989"/>
    </source>
</evidence>
<evidence type="ECO:0000256" key="5">
    <source>
        <dbReference type="SAM" id="Phobius"/>
    </source>
</evidence>
<evidence type="ECO:0000256" key="4">
    <source>
        <dbReference type="ARBA" id="ARBA00023136"/>
    </source>
</evidence>
<dbReference type="eggNOG" id="ENOG5032RKM">
    <property type="taxonomic scope" value="Bacteria"/>
</dbReference>
<dbReference type="InterPro" id="IPR006977">
    <property type="entry name" value="Yip1_dom"/>
</dbReference>
<keyword evidence="3 5" id="KW-1133">Transmembrane helix</keyword>
<dbReference type="AlphaFoldDB" id="A0A0P1F1I3"/>
<feature type="transmembrane region" description="Helical" evidence="5">
    <location>
        <begin position="76"/>
        <end position="94"/>
    </location>
</feature>
<keyword evidence="4 5" id="KW-0472">Membrane</keyword>
<evidence type="ECO:0000313" key="8">
    <source>
        <dbReference type="Proteomes" id="UP000051298"/>
    </source>
</evidence>
<dbReference type="RefSeq" id="WP_058123898.1">
    <property type="nucleotide sequence ID" value="NZ_CYRX01000031.1"/>
</dbReference>
<gene>
    <name evidence="7" type="ORF">THS5294_02369</name>
</gene>
<feature type="transmembrane region" description="Helical" evidence="5">
    <location>
        <begin position="136"/>
        <end position="157"/>
    </location>
</feature>
<sequence>MFKFSDVPNLILESIRDPQEGATRVLSFAPPREALWLLLALVAVLSTLMSQVAFLLSGASADASMGTLMGTPVGMAALQALFIVGTVYLVYWVGRACGGQGSFEETLLLVVWLQVIFVAVQLAQLVLAIIVPFLTLLVLVASVGLFFYLLTYFVLVLHRFQSAGMVFAGIVISGFGTLFVLGLAMSILGIGPETLSTGGTF</sequence>
<organism evidence="7 8">
    <name type="scientific">Thalassobacter stenotrophicus</name>
    <dbReference type="NCBI Taxonomy" id="266809"/>
    <lineage>
        <taxon>Bacteria</taxon>
        <taxon>Pseudomonadati</taxon>
        <taxon>Pseudomonadota</taxon>
        <taxon>Alphaproteobacteria</taxon>
        <taxon>Rhodobacterales</taxon>
        <taxon>Roseobacteraceae</taxon>
        <taxon>Thalassobacter</taxon>
    </lineage>
</organism>